<dbReference type="PRINTS" id="PR00039">
    <property type="entry name" value="HTHLYSR"/>
</dbReference>
<dbReference type="InterPro" id="IPR005119">
    <property type="entry name" value="LysR_subst-bd"/>
</dbReference>
<dbReference type="SUPFAM" id="SSF53850">
    <property type="entry name" value="Periplasmic binding protein-like II"/>
    <property type="match status" value="1"/>
</dbReference>
<feature type="domain" description="HTH lysR-type" evidence="6">
    <location>
        <begin position="10"/>
        <end position="67"/>
    </location>
</feature>
<organism evidence="7 8">
    <name type="scientific">Chthoniobacter flavus Ellin428</name>
    <dbReference type="NCBI Taxonomy" id="497964"/>
    <lineage>
        <taxon>Bacteria</taxon>
        <taxon>Pseudomonadati</taxon>
        <taxon>Verrucomicrobiota</taxon>
        <taxon>Spartobacteria</taxon>
        <taxon>Chthoniobacterales</taxon>
        <taxon>Chthoniobacteraceae</taxon>
        <taxon>Chthoniobacter</taxon>
    </lineage>
</organism>
<evidence type="ECO:0000313" key="7">
    <source>
        <dbReference type="EMBL" id="EDY22094.1"/>
    </source>
</evidence>
<dbReference type="InterPro" id="IPR036390">
    <property type="entry name" value="WH_DNA-bd_sf"/>
</dbReference>
<dbReference type="SUPFAM" id="SSF46785">
    <property type="entry name" value="Winged helix' DNA-binding domain"/>
    <property type="match status" value="1"/>
</dbReference>
<evidence type="ECO:0000256" key="1">
    <source>
        <dbReference type="ARBA" id="ARBA00009437"/>
    </source>
</evidence>
<dbReference type="Pfam" id="PF00126">
    <property type="entry name" value="HTH_1"/>
    <property type="match status" value="1"/>
</dbReference>
<dbReference type="AlphaFoldDB" id="B4CU56"/>
<accession>B4CU56</accession>
<dbReference type="Gene3D" id="3.40.190.10">
    <property type="entry name" value="Periplasmic binding protein-like II"/>
    <property type="match status" value="2"/>
</dbReference>
<comment type="similarity">
    <text evidence="1">Belongs to the LysR transcriptional regulatory family.</text>
</comment>
<dbReference type="InterPro" id="IPR000847">
    <property type="entry name" value="LysR_HTH_N"/>
</dbReference>
<keyword evidence="5" id="KW-0472">Membrane</keyword>
<dbReference type="RefSeq" id="WP_006977546.1">
    <property type="nucleotide sequence ID" value="NZ_ABVL01000001.1"/>
</dbReference>
<comment type="caution">
    <text evidence="7">The sequence shown here is derived from an EMBL/GenBank/DDBJ whole genome shotgun (WGS) entry which is preliminary data.</text>
</comment>
<reference evidence="7 8" key="1">
    <citation type="journal article" date="2011" name="J. Bacteriol.">
        <title>Genome sequence of Chthoniobacter flavus Ellin428, an aerobic heterotrophic soil bacterium.</title>
        <authorList>
            <person name="Kant R."/>
            <person name="van Passel M.W."/>
            <person name="Palva A."/>
            <person name="Lucas S."/>
            <person name="Lapidus A."/>
            <person name="Glavina Del Rio T."/>
            <person name="Dalin E."/>
            <person name="Tice H."/>
            <person name="Bruce D."/>
            <person name="Goodwin L."/>
            <person name="Pitluck S."/>
            <person name="Larimer F.W."/>
            <person name="Land M.L."/>
            <person name="Hauser L."/>
            <person name="Sangwan P."/>
            <person name="de Vos W.M."/>
            <person name="Janssen P.H."/>
            <person name="Smidt H."/>
        </authorList>
    </citation>
    <scope>NUCLEOTIDE SEQUENCE [LARGE SCALE GENOMIC DNA]</scope>
    <source>
        <strain evidence="7 8">Ellin428</strain>
    </source>
</reference>
<keyword evidence="4" id="KW-0804">Transcription</keyword>
<proteinExistence type="inferred from homology"/>
<evidence type="ECO:0000256" key="4">
    <source>
        <dbReference type="ARBA" id="ARBA00023163"/>
    </source>
</evidence>
<dbReference type="Proteomes" id="UP000005824">
    <property type="component" value="Unassembled WGS sequence"/>
</dbReference>
<dbReference type="GO" id="GO:0003700">
    <property type="term" value="F:DNA-binding transcription factor activity"/>
    <property type="evidence" value="ECO:0007669"/>
    <property type="project" value="InterPro"/>
</dbReference>
<evidence type="ECO:0000259" key="6">
    <source>
        <dbReference type="PROSITE" id="PS50931"/>
    </source>
</evidence>
<keyword evidence="8" id="KW-1185">Reference proteome</keyword>
<keyword evidence="2" id="KW-0805">Transcription regulation</keyword>
<dbReference type="InterPro" id="IPR036388">
    <property type="entry name" value="WH-like_DNA-bd_sf"/>
</dbReference>
<feature type="transmembrane region" description="Helical" evidence="5">
    <location>
        <begin position="241"/>
        <end position="264"/>
    </location>
</feature>
<evidence type="ECO:0000256" key="2">
    <source>
        <dbReference type="ARBA" id="ARBA00023015"/>
    </source>
</evidence>
<keyword evidence="3" id="KW-0238">DNA-binding</keyword>
<dbReference type="Gene3D" id="1.10.10.10">
    <property type="entry name" value="Winged helix-like DNA-binding domain superfamily/Winged helix DNA-binding domain"/>
    <property type="match status" value="1"/>
</dbReference>
<dbReference type="GO" id="GO:0005829">
    <property type="term" value="C:cytosol"/>
    <property type="evidence" value="ECO:0007669"/>
    <property type="project" value="TreeGrafter"/>
</dbReference>
<dbReference type="GO" id="GO:0003677">
    <property type="term" value="F:DNA binding"/>
    <property type="evidence" value="ECO:0007669"/>
    <property type="project" value="UniProtKB-KW"/>
</dbReference>
<gene>
    <name evidence="7" type="ORF">CfE428DRAFT_0219</name>
</gene>
<evidence type="ECO:0000256" key="3">
    <source>
        <dbReference type="ARBA" id="ARBA00023125"/>
    </source>
</evidence>
<dbReference type="CDD" id="cd05466">
    <property type="entry name" value="PBP2_LTTR_substrate"/>
    <property type="match status" value="1"/>
</dbReference>
<keyword evidence="5" id="KW-1133">Transmembrane helix</keyword>
<dbReference type="eggNOG" id="COG0583">
    <property type="taxonomic scope" value="Bacteria"/>
</dbReference>
<evidence type="ECO:0000256" key="5">
    <source>
        <dbReference type="SAM" id="Phobius"/>
    </source>
</evidence>
<dbReference type="STRING" id="497964.CfE428DRAFT_0219"/>
<name>B4CU56_9BACT</name>
<dbReference type="Pfam" id="PF03466">
    <property type="entry name" value="LysR_substrate"/>
    <property type="match status" value="1"/>
</dbReference>
<protein>
    <submittedName>
        <fullName evidence="7">Transcriptional regulator, LysR family</fullName>
    </submittedName>
</protein>
<sequence>MNEFLATTPFDLYELFLFRLVVQQRSFTRAAQLAGRTQSAITRQIQGMESSLGLELLERTTRSVRVTPAGEFLFHESARLIGDVEASFQRLREQFAGARKEVRVGVSRSIGLAYLPGFFHANLRHLPQVSCRVSYQKSAEILTALEANELDLGVLSPPKRLPQTLRVTHRFDDAFTLVAPAELAATFQALPKSPVARAAWLAKQPWLLIDDTTNTGQKLHAWMKRQGLKVEPAMRLDGFDLIINLVALGLGVSVVPIRALALYGRKRNLQRLPMRERFVRELVVVVRRHRKTPDHVAQFVANVLF</sequence>
<evidence type="ECO:0000313" key="8">
    <source>
        <dbReference type="Proteomes" id="UP000005824"/>
    </source>
</evidence>
<dbReference type="FunFam" id="1.10.10.10:FF:000001">
    <property type="entry name" value="LysR family transcriptional regulator"/>
    <property type="match status" value="1"/>
</dbReference>
<dbReference type="InterPro" id="IPR050950">
    <property type="entry name" value="HTH-type_LysR_regulators"/>
</dbReference>
<dbReference type="PROSITE" id="PS50931">
    <property type="entry name" value="HTH_LYSR"/>
    <property type="match status" value="1"/>
</dbReference>
<keyword evidence="5" id="KW-0812">Transmembrane</keyword>
<dbReference type="EMBL" id="ABVL01000001">
    <property type="protein sequence ID" value="EDY22094.1"/>
    <property type="molecule type" value="Genomic_DNA"/>
</dbReference>
<dbReference type="PANTHER" id="PTHR30419">
    <property type="entry name" value="HTH-TYPE TRANSCRIPTIONAL REGULATOR YBHD"/>
    <property type="match status" value="1"/>
</dbReference>
<dbReference type="InParanoid" id="B4CU56"/>